<name>A0A387H5C8_9ACTN</name>
<dbReference type="Proteomes" id="UP000271554">
    <property type="component" value="Chromosome"/>
</dbReference>
<dbReference type="EMBL" id="CP032698">
    <property type="protein sequence ID" value="AYG78584.1"/>
    <property type="molecule type" value="Genomic_DNA"/>
</dbReference>
<gene>
    <name evidence="2" type="ORF">DWB77_00692</name>
</gene>
<evidence type="ECO:0000313" key="3">
    <source>
        <dbReference type="Proteomes" id="UP000271554"/>
    </source>
</evidence>
<organism evidence="2 3">
    <name type="scientific">Streptomyces hundungensis</name>
    <dbReference type="NCBI Taxonomy" id="1077946"/>
    <lineage>
        <taxon>Bacteria</taxon>
        <taxon>Bacillati</taxon>
        <taxon>Actinomycetota</taxon>
        <taxon>Actinomycetes</taxon>
        <taxon>Kitasatosporales</taxon>
        <taxon>Streptomycetaceae</taxon>
        <taxon>Streptomyces</taxon>
    </lineage>
</organism>
<protein>
    <submittedName>
        <fullName evidence="2">Uncharacterized protein</fullName>
    </submittedName>
</protein>
<keyword evidence="3" id="KW-1185">Reference proteome</keyword>
<evidence type="ECO:0000256" key="1">
    <source>
        <dbReference type="SAM" id="MobiDB-lite"/>
    </source>
</evidence>
<feature type="region of interest" description="Disordered" evidence="1">
    <location>
        <begin position="1"/>
        <end position="44"/>
    </location>
</feature>
<proteinExistence type="predicted"/>
<dbReference type="AlphaFoldDB" id="A0A387H5C8"/>
<accession>A0A387H5C8</accession>
<evidence type="ECO:0000313" key="2">
    <source>
        <dbReference type="EMBL" id="AYG78584.1"/>
    </source>
</evidence>
<dbReference type="KEGG" id="shun:DWB77_00692"/>
<reference evidence="2 3" key="1">
    <citation type="submission" date="2018-10" db="EMBL/GenBank/DDBJ databases">
        <title>Relationship between Morphology and Antimicrobial Activity in Streptomyces.</title>
        <authorList>
            <person name="Kang H.J."/>
            <person name="Kim S.B."/>
        </authorList>
    </citation>
    <scope>NUCLEOTIDE SEQUENCE [LARGE SCALE GENOMIC DNA]</scope>
    <source>
        <strain evidence="2 3">BH38</strain>
    </source>
</reference>
<sequence length="44" mass="4792">MGRPGTLGQERPHGTLDVNEVYDTHDVGGVGDVDDNGKRNRGNW</sequence>